<accession>A0ABQ0SSK9</accession>
<dbReference type="Proteomes" id="UP000317180">
    <property type="component" value="Unassembled WGS sequence"/>
</dbReference>
<gene>
    <name evidence="1" type="ORF">BAG01nite_28530</name>
</gene>
<dbReference type="SUPFAM" id="SSF53254">
    <property type="entry name" value="Phosphoglycerate mutase-like"/>
    <property type="match status" value="1"/>
</dbReference>
<proteinExistence type="predicted"/>
<dbReference type="Gene3D" id="3.40.50.1240">
    <property type="entry name" value="Phosphoglycerate mutase-like"/>
    <property type="match status" value="1"/>
</dbReference>
<sequence length="133" mass="15190">MELTLKIGLVRHYKVKQDYPKGAFICGRDVNAWFQTYDLADIEAGRTDLKGIEWSRCYSSSLSRAVKTAELIFQGPITQMAELKEIAPPALPARLRLPFLLWAILIRRGFNGPKFKIASNGELYLFERQQPES</sequence>
<evidence type="ECO:0000313" key="2">
    <source>
        <dbReference type="Proteomes" id="UP000317180"/>
    </source>
</evidence>
<dbReference type="InterPro" id="IPR013078">
    <property type="entry name" value="His_Pase_superF_clade-1"/>
</dbReference>
<protein>
    <submittedName>
        <fullName evidence="1">Uncharacterized protein</fullName>
    </submittedName>
</protein>
<dbReference type="InterPro" id="IPR029033">
    <property type="entry name" value="His_PPase_superfam"/>
</dbReference>
<dbReference type="Pfam" id="PF00300">
    <property type="entry name" value="His_Phos_1"/>
    <property type="match status" value="1"/>
</dbReference>
<organism evidence="1 2">
    <name type="scientific">Brevibacillus agri</name>
    <dbReference type="NCBI Taxonomy" id="51101"/>
    <lineage>
        <taxon>Bacteria</taxon>
        <taxon>Bacillati</taxon>
        <taxon>Bacillota</taxon>
        <taxon>Bacilli</taxon>
        <taxon>Bacillales</taxon>
        <taxon>Paenibacillaceae</taxon>
        <taxon>Brevibacillus</taxon>
    </lineage>
</organism>
<dbReference type="EMBL" id="BJOD01000028">
    <property type="protein sequence ID" value="GED26751.1"/>
    <property type="molecule type" value="Genomic_DNA"/>
</dbReference>
<reference evidence="1 2" key="1">
    <citation type="submission" date="2019-06" db="EMBL/GenBank/DDBJ databases">
        <title>Whole genome shotgun sequence of Brevibacillus agri NBRC 15538.</title>
        <authorList>
            <person name="Hosoyama A."/>
            <person name="Uohara A."/>
            <person name="Ohji S."/>
            <person name="Ichikawa N."/>
        </authorList>
    </citation>
    <scope>NUCLEOTIDE SEQUENCE [LARGE SCALE GENOMIC DNA]</scope>
    <source>
        <strain evidence="1 2">NBRC 15538</strain>
    </source>
</reference>
<keyword evidence="2" id="KW-1185">Reference proteome</keyword>
<name>A0ABQ0SSK9_9BACL</name>
<comment type="caution">
    <text evidence="1">The sequence shown here is derived from an EMBL/GenBank/DDBJ whole genome shotgun (WGS) entry which is preliminary data.</text>
</comment>
<evidence type="ECO:0000313" key="1">
    <source>
        <dbReference type="EMBL" id="GED26751.1"/>
    </source>
</evidence>